<reference evidence="4" key="1">
    <citation type="journal article" date="2020" name="Stud. Mycol.">
        <title>101 Dothideomycetes genomes: a test case for predicting lifestyles and emergence of pathogens.</title>
        <authorList>
            <person name="Haridas S."/>
            <person name="Albert R."/>
            <person name="Binder M."/>
            <person name="Bloem J."/>
            <person name="Labutti K."/>
            <person name="Salamov A."/>
            <person name="Andreopoulos B."/>
            <person name="Baker S."/>
            <person name="Barry K."/>
            <person name="Bills G."/>
            <person name="Bluhm B."/>
            <person name="Cannon C."/>
            <person name="Castanera R."/>
            <person name="Culley D."/>
            <person name="Daum C."/>
            <person name="Ezra D."/>
            <person name="Gonzalez J."/>
            <person name="Henrissat B."/>
            <person name="Kuo A."/>
            <person name="Liang C."/>
            <person name="Lipzen A."/>
            <person name="Lutzoni F."/>
            <person name="Magnuson J."/>
            <person name="Mondo S."/>
            <person name="Nolan M."/>
            <person name="Ohm R."/>
            <person name="Pangilinan J."/>
            <person name="Park H.-J."/>
            <person name="Ramirez L."/>
            <person name="Alfaro M."/>
            <person name="Sun H."/>
            <person name="Tritt A."/>
            <person name="Yoshinaga Y."/>
            <person name="Zwiers L.-H."/>
            <person name="Turgeon B."/>
            <person name="Goodwin S."/>
            <person name="Spatafora J."/>
            <person name="Crous P."/>
            <person name="Grigoriev I."/>
        </authorList>
    </citation>
    <scope>NUCLEOTIDE SEQUENCE</scope>
    <source>
        <strain evidence="4">CBS 269.34</strain>
    </source>
</reference>
<feature type="region of interest" description="Disordered" evidence="1">
    <location>
        <begin position="1"/>
        <end position="56"/>
    </location>
</feature>
<keyword evidence="2" id="KW-0472">Membrane</keyword>
<evidence type="ECO:0000313" key="4">
    <source>
        <dbReference type="EMBL" id="KAF2496631.1"/>
    </source>
</evidence>
<dbReference type="EMBL" id="MU004187">
    <property type="protein sequence ID" value="KAF2496631.1"/>
    <property type="molecule type" value="Genomic_DNA"/>
</dbReference>
<dbReference type="OrthoDB" id="5429634at2759"/>
<evidence type="ECO:0000256" key="1">
    <source>
        <dbReference type="SAM" id="MobiDB-lite"/>
    </source>
</evidence>
<gene>
    <name evidence="4" type="ORF">BU16DRAFT_337514</name>
</gene>
<accession>A0A6A6QW06</accession>
<dbReference type="PANTHER" id="PTHR35395:SF1">
    <property type="entry name" value="DUF6536 DOMAIN-CONTAINING PROTEIN"/>
    <property type="match status" value="1"/>
</dbReference>
<dbReference type="Pfam" id="PF20163">
    <property type="entry name" value="DUF6536"/>
    <property type="match status" value="1"/>
</dbReference>
<feature type="transmembrane region" description="Helical" evidence="2">
    <location>
        <begin position="118"/>
        <end position="142"/>
    </location>
</feature>
<feature type="compositionally biased region" description="Basic and acidic residues" evidence="1">
    <location>
        <begin position="33"/>
        <end position="48"/>
    </location>
</feature>
<name>A0A6A6QW06_9PEZI</name>
<evidence type="ECO:0000256" key="2">
    <source>
        <dbReference type="SAM" id="Phobius"/>
    </source>
</evidence>
<feature type="transmembrane region" description="Helical" evidence="2">
    <location>
        <begin position="672"/>
        <end position="693"/>
    </location>
</feature>
<dbReference type="Proteomes" id="UP000799750">
    <property type="component" value="Unassembled WGS sequence"/>
</dbReference>
<keyword evidence="2" id="KW-1133">Transmembrane helix</keyword>
<evidence type="ECO:0000259" key="3">
    <source>
        <dbReference type="Pfam" id="PF20163"/>
    </source>
</evidence>
<protein>
    <recommendedName>
        <fullName evidence="3">DUF6536 domain-containing protein</fullName>
    </recommendedName>
</protein>
<feature type="transmembrane region" description="Helical" evidence="2">
    <location>
        <begin position="509"/>
        <end position="529"/>
    </location>
</feature>
<proteinExistence type="predicted"/>
<sequence length="761" mass="83690">MSDPPSPVKEYRYLRVMNPDPQEGLERTQAPGEPERTQDDSDTEESHSARSSHYTVSGEGDWTELRNLHSPEAQPLPLTANQTRNPISALVDSIKALHLRTKFNSWAKARRFDGWRMGVLAGFCTAVFVCLANVVILIAGAAVSGGFSRGIAHLVRGSAEYVTSWSTAFHILVNILSTLLLSASNYTMQVLSSPTREEVDKVHSEGNYLDIGILSTRNLRHISTKRSILWCILGISSIPLHIFYNSAVFDVVVGNQFDTTVVEYMSPEYTFLNISAAQNVSAKHQNLTNGQWRSSYGSSYVSGLGDLFLVADEISLDLQTYYSVINNTYSTNTSNSLNNIEFFDHTNRTEVIDKDSTSFTVPGLSAEGWIPASVLQSDQHYPIHIRYAFAETRGGANSRLEISLFFMLIVIVSNIVKAIAMLLVLLDERPLYLVTLGDAAASFLGRPDAVTKGLCSLSKDDMLINLGGQIKMSVLVSEEKVAKLDSRLNGIWKPRKRMYGEAISDGRQLFGMSICLFMIVAGMIIVFISTGDDGGLGSWGTSSTTTLSIGAGRFDTIGTLYNAGLANCSQLLFSIGYLTFNGLFTCIANAIEWDNLALSRKGLRVTKPEGQQRSTYFLQLPFRYAIPLTAVSCLVHWLMSQSLFLVRIDVQDKDGILVTSSGSKSACGFSRLSFLVLSITFTLLFCLILAMSLRRWRINIPLAASCSLVISAACHPRSDEVDPHLKAVQWGLIAEGAIDGIEHCALSTNAVKKPQYGKQYR</sequence>
<keyword evidence="5" id="KW-1185">Reference proteome</keyword>
<keyword evidence="2" id="KW-0812">Transmembrane</keyword>
<feature type="domain" description="DUF6536" evidence="3">
    <location>
        <begin position="115"/>
        <end position="263"/>
    </location>
</feature>
<feature type="transmembrane region" description="Helical" evidence="2">
    <location>
        <begin position="571"/>
        <end position="591"/>
    </location>
</feature>
<feature type="transmembrane region" description="Helical" evidence="2">
    <location>
        <begin position="162"/>
        <end position="183"/>
    </location>
</feature>
<dbReference type="InterPro" id="IPR046623">
    <property type="entry name" value="DUF6536"/>
</dbReference>
<feature type="transmembrane region" description="Helical" evidence="2">
    <location>
        <begin position="622"/>
        <end position="639"/>
    </location>
</feature>
<feature type="transmembrane region" description="Helical" evidence="2">
    <location>
        <begin position="227"/>
        <end position="244"/>
    </location>
</feature>
<organism evidence="4 5">
    <name type="scientific">Lophium mytilinum</name>
    <dbReference type="NCBI Taxonomy" id="390894"/>
    <lineage>
        <taxon>Eukaryota</taxon>
        <taxon>Fungi</taxon>
        <taxon>Dikarya</taxon>
        <taxon>Ascomycota</taxon>
        <taxon>Pezizomycotina</taxon>
        <taxon>Dothideomycetes</taxon>
        <taxon>Pleosporomycetidae</taxon>
        <taxon>Mytilinidiales</taxon>
        <taxon>Mytilinidiaceae</taxon>
        <taxon>Lophium</taxon>
    </lineage>
</organism>
<dbReference type="AlphaFoldDB" id="A0A6A6QW06"/>
<feature type="transmembrane region" description="Helical" evidence="2">
    <location>
        <begin position="402"/>
        <end position="426"/>
    </location>
</feature>
<evidence type="ECO:0000313" key="5">
    <source>
        <dbReference type="Proteomes" id="UP000799750"/>
    </source>
</evidence>
<dbReference type="PANTHER" id="PTHR35395">
    <property type="entry name" value="DUF6536 DOMAIN-CONTAINING PROTEIN"/>
    <property type="match status" value="1"/>
</dbReference>